<dbReference type="Gene3D" id="3.80.10.10">
    <property type="entry name" value="Ribonuclease Inhibitor"/>
    <property type="match status" value="1"/>
</dbReference>
<dbReference type="InterPro" id="IPR032675">
    <property type="entry name" value="LRR_dom_sf"/>
</dbReference>
<dbReference type="Proteomes" id="UP001149165">
    <property type="component" value="Unassembled WGS sequence"/>
</dbReference>
<keyword evidence="2" id="KW-1185">Reference proteome</keyword>
<organism evidence="1 2">
    <name type="scientific">Penicillium angulare</name>
    <dbReference type="NCBI Taxonomy" id="116970"/>
    <lineage>
        <taxon>Eukaryota</taxon>
        <taxon>Fungi</taxon>
        <taxon>Dikarya</taxon>
        <taxon>Ascomycota</taxon>
        <taxon>Pezizomycotina</taxon>
        <taxon>Eurotiomycetes</taxon>
        <taxon>Eurotiomycetidae</taxon>
        <taxon>Eurotiales</taxon>
        <taxon>Aspergillaceae</taxon>
        <taxon>Penicillium</taxon>
    </lineage>
</organism>
<evidence type="ECO:0000313" key="2">
    <source>
        <dbReference type="Proteomes" id="UP001149165"/>
    </source>
</evidence>
<dbReference type="EMBL" id="JAPQKH010000007">
    <property type="protein sequence ID" value="KAJ5087156.1"/>
    <property type="molecule type" value="Genomic_DNA"/>
</dbReference>
<reference evidence="1" key="1">
    <citation type="submission" date="2022-11" db="EMBL/GenBank/DDBJ databases">
        <authorList>
            <person name="Petersen C."/>
        </authorList>
    </citation>
    <scope>NUCLEOTIDE SEQUENCE</scope>
    <source>
        <strain evidence="1">IBT 30069</strain>
    </source>
</reference>
<gene>
    <name evidence="1" type="ORF">N7456_010772</name>
</gene>
<protein>
    <recommendedName>
        <fullName evidence="3">F-box domain-containing protein</fullName>
    </recommendedName>
</protein>
<reference evidence="1" key="2">
    <citation type="journal article" date="2023" name="IMA Fungus">
        <title>Comparative genomic study of the Penicillium genus elucidates a diverse pangenome and 15 lateral gene transfer events.</title>
        <authorList>
            <person name="Petersen C."/>
            <person name="Sorensen T."/>
            <person name="Nielsen M.R."/>
            <person name="Sondergaard T.E."/>
            <person name="Sorensen J.L."/>
            <person name="Fitzpatrick D.A."/>
            <person name="Frisvad J.C."/>
            <person name="Nielsen K.L."/>
        </authorList>
    </citation>
    <scope>NUCLEOTIDE SEQUENCE</scope>
    <source>
        <strain evidence="1">IBT 30069</strain>
    </source>
</reference>
<accession>A0A9W9ESI8</accession>
<name>A0A9W9ESI8_9EURO</name>
<dbReference type="OrthoDB" id="5279008at2759"/>
<evidence type="ECO:0000313" key="1">
    <source>
        <dbReference type="EMBL" id="KAJ5087156.1"/>
    </source>
</evidence>
<evidence type="ECO:0008006" key="3">
    <source>
        <dbReference type="Google" id="ProtNLM"/>
    </source>
</evidence>
<dbReference type="SUPFAM" id="SSF52047">
    <property type="entry name" value="RNI-like"/>
    <property type="match status" value="1"/>
</dbReference>
<comment type="caution">
    <text evidence="1">The sequence shown here is derived from an EMBL/GenBank/DDBJ whole genome shotgun (WGS) entry which is preliminary data.</text>
</comment>
<sequence>MKSTSSTTLFPFLAVELVELIADSLDAEDLLELRLVCRDLQKKTFNHFARRFFSSIKTDLSEESLGRINALSQHEELRSHVQGLAFMLQNGVGRGLVWDRHSWGPLSAPMEVEAIRRLRDNLVHNLTNCRSFFIFCRYPEGHPDLSRVTITDAVAVFFALVMESHLPVSSFHLIYANRFSRTLMMDMRRLPKLLYRQPKFRLAWSNLQKLSLEQYLTLDNFGFLLELVLSAPNLKTLLLNLGSHDLAAEFMHELAETATFSQLEELALFRTVLRASDLKCLLGGIRDTMKTLTLYHVSLSPEDKWSSVLKDLGQGFAALTSISLYYLWSSASAKELLSFPGLQKAPSICEAPDHRLHMFYSENSKSPAVLGVEYSGSKMTQVLGMLQTTSIYT</sequence>
<proteinExistence type="predicted"/>
<dbReference type="AlphaFoldDB" id="A0A9W9ESI8"/>